<dbReference type="Pfam" id="PF01490">
    <property type="entry name" value="Aa_trans"/>
    <property type="match status" value="1"/>
</dbReference>
<evidence type="ECO:0000313" key="8">
    <source>
        <dbReference type="EMBL" id="CAE7696924.1"/>
    </source>
</evidence>
<feature type="domain" description="Amino acid transporter transmembrane" evidence="7">
    <location>
        <begin position="110"/>
        <end position="291"/>
    </location>
</feature>
<reference evidence="8" key="1">
    <citation type="submission" date="2021-02" db="EMBL/GenBank/DDBJ databases">
        <authorList>
            <person name="Dougan E. K."/>
            <person name="Rhodes N."/>
            <person name="Thang M."/>
            <person name="Chan C."/>
        </authorList>
    </citation>
    <scope>NUCLEOTIDE SEQUENCE</scope>
</reference>
<comment type="caution">
    <text evidence="8">The sequence shown here is derived from an EMBL/GenBank/DDBJ whole genome shotgun (WGS) entry which is preliminary data.</text>
</comment>
<evidence type="ECO:0000313" key="9">
    <source>
        <dbReference type="Proteomes" id="UP000649617"/>
    </source>
</evidence>
<evidence type="ECO:0000256" key="6">
    <source>
        <dbReference type="SAM" id="SignalP"/>
    </source>
</evidence>
<name>A0A812WPM0_SYMPI</name>
<protein>
    <submittedName>
        <fullName evidence="8">AVT4 protein</fullName>
    </submittedName>
</protein>
<evidence type="ECO:0000256" key="2">
    <source>
        <dbReference type="ARBA" id="ARBA00022692"/>
    </source>
</evidence>
<keyword evidence="4 5" id="KW-0472">Membrane</keyword>
<keyword evidence="6" id="KW-0732">Signal</keyword>
<evidence type="ECO:0000259" key="7">
    <source>
        <dbReference type="Pfam" id="PF01490"/>
    </source>
</evidence>
<dbReference type="Proteomes" id="UP000649617">
    <property type="component" value="Unassembled WGS sequence"/>
</dbReference>
<evidence type="ECO:0000256" key="3">
    <source>
        <dbReference type="ARBA" id="ARBA00022989"/>
    </source>
</evidence>
<evidence type="ECO:0000256" key="5">
    <source>
        <dbReference type="SAM" id="Phobius"/>
    </source>
</evidence>
<evidence type="ECO:0000256" key="1">
    <source>
        <dbReference type="ARBA" id="ARBA00004141"/>
    </source>
</evidence>
<organism evidence="8 9">
    <name type="scientific">Symbiodinium pilosum</name>
    <name type="common">Dinoflagellate</name>
    <dbReference type="NCBI Taxonomy" id="2952"/>
    <lineage>
        <taxon>Eukaryota</taxon>
        <taxon>Sar</taxon>
        <taxon>Alveolata</taxon>
        <taxon>Dinophyceae</taxon>
        <taxon>Suessiales</taxon>
        <taxon>Symbiodiniaceae</taxon>
        <taxon>Symbiodinium</taxon>
    </lineage>
</organism>
<dbReference type="PANTHER" id="PTHR22950">
    <property type="entry name" value="AMINO ACID TRANSPORTER"/>
    <property type="match status" value="1"/>
</dbReference>
<keyword evidence="3 5" id="KW-1133">Transmembrane helix</keyword>
<keyword evidence="2 5" id="KW-0812">Transmembrane</keyword>
<feature type="transmembrane region" description="Helical" evidence="5">
    <location>
        <begin position="136"/>
        <end position="158"/>
    </location>
</feature>
<accession>A0A812WPM0</accession>
<dbReference type="OrthoDB" id="438101at2759"/>
<feature type="chain" id="PRO_5032996708" evidence="6">
    <location>
        <begin position="18"/>
        <end position="301"/>
    </location>
</feature>
<proteinExistence type="predicted"/>
<feature type="signal peptide" evidence="6">
    <location>
        <begin position="1"/>
        <end position="17"/>
    </location>
</feature>
<sequence>MLLLLLLLLLLLPLPLPLPPPPPLLLLLLLDLQSTEVSCQAQLVEFVLDVSFDIQEHYWRMAQAELELFNAPPASEWLVDPLIPHIQTHTYRPELSGQATPVTPSRARRQSSDLATVLVILKSFLGGTLLVAPGEFLQAGLVSGNLLFWFMGLLELWCMRKLLAAYRQVGGGSFGVLALRALGRGGALAVEVSIVASQLGFIATEMIYFAKNGAHATKWLFHQYLPQESTLHHCHKDDVAAWLTWAQLLLVIPVAWHRDLASLTAFNFVGNTLVLSTTIFLAALAAGGLVTHGVAQAKPMV</sequence>
<keyword evidence="9" id="KW-1185">Reference proteome</keyword>
<dbReference type="AlphaFoldDB" id="A0A812WPM0"/>
<feature type="transmembrane region" description="Helical" evidence="5">
    <location>
        <begin position="239"/>
        <end position="256"/>
    </location>
</feature>
<dbReference type="EMBL" id="CAJNIZ010044655">
    <property type="protein sequence ID" value="CAE7696924.1"/>
    <property type="molecule type" value="Genomic_DNA"/>
</dbReference>
<evidence type="ECO:0000256" key="4">
    <source>
        <dbReference type="ARBA" id="ARBA00023136"/>
    </source>
</evidence>
<feature type="transmembrane region" description="Helical" evidence="5">
    <location>
        <begin position="268"/>
        <end position="290"/>
    </location>
</feature>
<dbReference type="PANTHER" id="PTHR22950:SF666">
    <property type="entry name" value="VACUOLAR AMINO ACID TRANSPORTER 4"/>
    <property type="match status" value="1"/>
</dbReference>
<dbReference type="InterPro" id="IPR013057">
    <property type="entry name" value="AA_transpt_TM"/>
</dbReference>
<comment type="subcellular location">
    <subcellularLocation>
        <location evidence="1">Membrane</location>
        <topology evidence="1">Multi-pass membrane protein</topology>
    </subcellularLocation>
</comment>
<dbReference type="GO" id="GO:0015179">
    <property type="term" value="F:L-amino acid transmembrane transporter activity"/>
    <property type="evidence" value="ECO:0007669"/>
    <property type="project" value="TreeGrafter"/>
</dbReference>
<dbReference type="GO" id="GO:0016020">
    <property type="term" value="C:membrane"/>
    <property type="evidence" value="ECO:0007669"/>
    <property type="project" value="UniProtKB-SubCell"/>
</dbReference>
<gene>
    <name evidence="8" type="primary">AVT4</name>
    <name evidence="8" type="ORF">SPIL2461_LOCUS19566</name>
</gene>